<proteinExistence type="predicted"/>
<reference evidence="3 4" key="1">
    <citation type="journal article" date="2019" name="Int. J. Syst. Evol. Microbiol.">
        <title>The Global Catalogue of Microorganisms (GCM) 10K type strain sequencing project: providing services to taxonomists for standard genome sequencing and annotation.</title>
        <authorList>
            <consortium name="The Broad Institute Genomics Platform"/>
            <consortium name="The Broad Institute Genome Sequencing Center for Infectious Disease"/>
            <person name="Wu L."/>
            <person name="Ma J."/>
        </authorList>
    </citation>
    <scope>NUCLEOTIDE SEQUENCE [LARGE SCALE GENOMIC DNA]</scope>
    <source>
        <strain evidence="3 4">JCM 15478</strain>
    </source>
</reference>
<feature type="transmembrane region" description="Helical" evidence="2">
    <location>
        <begin position="101"/>
        <end position="121"/>
    </location>
</feature>
<evidence type="ECO:0008006" key="5">
    <source>
        <dbReference type="Google" id="ProtNLM"/>
    </source>
</evidence>
<keyword evidence="2" id="KW-1133">Transmembrane helix</keyword>
<organism evidence="3 4">
    <name type="scientific">Streptomyces albiaxialis</name>
    <dbReference type="NCBI Taxonomy" id="329523"/>
    <lineage>
        <taxon>Bacteria</taxon>
        <taxon>Bacillati</taxon>
        <taxon>Actinomycetota</taxon>
        <taxon>Actinomycetes</taxon>
        <taxon>Kitasatosporales</taxon>
        <taxon>Streptomycetaceae</taxon>
        <taxon>Streptomyces</taxon>
    </lineage>
</organism>
<keyword evidence="2" id="KW-0472">Membrane</keyword>
<protein>
    <recommendedName>
        <fullName evidence="5">TrbL/VirB6 plasmid conjugal transfer protein</fullName>
    </recommendedName>
</protein>
<dbReference type="RefSeq" id="WP_344524833.1">
    <property type="nucleotide sequence ID" value="NZ_BAAAPE010000002.1"/>
</dbReference>
<feature type="transmembrane region" description="Helical" evidence="2">
    <location>
        <begin position="203"/>
        <end position="224"/>
    </location>
</feature>
<feature type="region of interest" description="Disordered" evidence="1">
    <location>
        <begin position="459"/>
        <end position="481"/>
    </location>
</feature>
<name>A0ABN2VRZ7_9ACTN</name>
<evidence type="ECO:0000313" key="3">
    <source>
        <dbReference type="EMBL" id="GAA2066213.1"/>
    </source>
</evidence>
<evidence type="ECO:0000256" key="1">
    <source>
        <dbReference type="SAM" id="MobiDB-lite"/>
    </source>
</evidence>
<feature type="compositionally biased region" description="Gly residues" evidence="1">
    <location>
        <begin position="381"/>
        <end position="420"/>
    </location>
</feature>
<keyword evidence="4" id="KW-1185">Reference proteome</keyword>
<gene>
    <name evidence="3" type="ORF">GCM10009801_12360</name>
</gene>
<feature type="transmembrane region" description="Helical" evidence="2">
    <location>
        <begin position="68"/>
        <end position="86"/>
    </location>
</feature>
<comment type="caution">
    <text evidence="3">The sequence shown here is derived from an EMBL/GenBank/DDBJ whole genome shotgun (WGS) entry which is preliminary data.</text>
</comment>
<evidence type="ECO:0000313" key="4">
    <source>
        <dbReference type="Proteomes" id="UP001500016"/>
    </source>
</evidence>
<feature type="region of interest" description="Disordered" evidence="1">
    <location>
        <begin position="313"/>
        <end position="422"/>
    </location>
</feature>
<keyword evidence="2" id="KW-0812">Transmembrane</keyword>
<feature type="transmembrane region" description="Helical" evidence="2">
    <location>
        <begin position="244"/>
        <end position="265"/>
    </location>
</feature>
<feature type="transmembrane region" description="Helical" evidence="2">
    <location>
        <begin position="142"/>
        <end position="164"/>
    </location>
</feature>
<feature type="compositionally biased region" description="Gly residues" evidence="1">
    <location>
        <begin position="323"/>
        <end position="375"/>
    </location>
</feature>
<sequence>MADPGDLESKCKASLDFFGLFDDPIGEMVGLVAKLFINAAFGVLQAVLDIDSQNQGVSAQISGQVRWIVVYLSVGSILFSAAKMALDRRAESGQTALKGIMRVLLVSTLASTLVNTFTILMDRYTEHLLEGAFEALRDKIDCADALPNMLMLVVGCLLLIAGIIHALLMWIRLGVMILLMGTLPLAASASMTDWGTTWWRKHIGWMTAWLLYKPTVGLVIWSGATMVNATTTGEGEVKQVNTQIAGMGILLLSAVCLPALMRIIVPATEALGQSDGVGKATTGVVGGIASGAKAVGGGAMTVATRGLAGGGAAAKGGAASGASGSGSGGSSGGGGGSGVRSGQSAGGGQGGGGSGAGSQGGQGPQGSQGGGGSQGSRGAQGSQGGQGRQGNQGGGGQGPLSGGGGGGSPGGGSSGGGGTAASGARAAATRALPIVGAVAGVAGHVAHKTVKGALNVAQSGVEGANGTNGTDGPSGARNRGG</sequence>
<dbReference type="EMBL" id="BAAAPE010000002">
    <property type="protein sequence ID" value="GAA2066213.1"/>
    <property type="molecule type" value="Genomic_DNA"/>
</dbReference>
<dbReference type="Proteomes" id="UP001500016">
    <property type="component" value="Unassembled WGS sequence"/>
</dbReference>
<evidence type="ECO:0000256" key="2">
    <source>
        <dbReference type="SAM" id="Phobius"/>
    </source>
</evidence>
<accession>A0ABN2VRZ7</accession>
<feature type="transmembrane region" description="Helical" evidence="2">
    <location>
        <begin position="170"/>
        <end position="191"/>
    </location>
</feature>